<name>A0AAD9VLW9_9HYME</name>
<dbReference type="EMBL" id="JAIFRP010000096">
    <property type="protein sequence ID" value="KAK2579274.1"/>
    <property type="molecule type" value="Genomic_DNA"/>
</dbReference>
<gene>
    <name evidence="7" type="ORF">KPH14_008233</name>
</gene>
<evidence type="ECO:0008006" key="9">
    <source>
        <dbReference type="Google" id="ProtNLM"/>
    </source>
</evidence>
<dbReference type="Pfam" id="PF02535">
    <property type="entry name" value="Zip"/>
    <property type="match status" value="1"/>
</dbReference>
<evidence type="ECO:0000256" key="5">
    <source>
        <dbReference type="ARBA" id="ARBA00038485"/>
    </source>
</evidence>
<protein>
    <recommendedName>
        <fullName evidence="9">Zinc transporter ZIP13</fullName>
    </recommendedName>
</protein>
<dbReference type="AlphaFoldDB" id="A0AAD9VLW9"/>
<dbReference type="InterPro" id="IPR003689">
    <property type="entry name" value="ZIP"/>
</dbReference>
<evidence type="ECO:0000256" key="2">
    <source>
        <dbReference type="ARBA" id="ARBA00022692"/>
    </source>
</evidence>
<dbReference type="GO" id="GO:0016020">
    <property type="term" value="C:membrane"/>
    <property type="evidence" value="ECO:0007669"/>
    <property type="project" value="UniProtKB-SubCell"/>
</dbReference>
<evidence type="ECO:0000313" key="8">
    <source>
        <dbReference type="Proteomes" id="UP001258017"/>
    </source>
</evidence>
<dbReference type="Proteomes" id="UP001258017">
    <property type="component" value="Unassembled WGS sequence"/>
</dbReference>
<dbReference type="GO" id="GO:0005385">
    <property type="term" value="F:zinc ion transmembrane transporter activity"/>
    <property type="evidence" value="ECO:0007669"/>
    <property type="project" value="TreeGrafter"/>
</dbReference>
<comment type="similarity">
    <text evidence="5">Belongs to the ZIP transporter (TC 2.A.5) family. KE4/Catsup subfamily.</text>
</comment>
<reference evidence="7" key="1">
    <citation type="submission" date="2021-08" db="EMBL/GenBank/DDBJ databases">
        <authorList>
            <person name="Misof B."/>
            <person name="Oliver O."/>
            <person name="Podsiadlowski L."/>
            <person name="Donath A."/>
            <person name="Peters R."/>
            <person name="Mayer C."/>
            <person name="Rust J."/>
            <person name="Gunkel S."/>
            <person name="Lesny P."/>
            <person name="Martin S."/>
            <person name="Oeyen J.P."/>
            <person name="Petersen M."/>
            <person name="Panagiotis P."/>
            <person name="Wilbrandt J."/>
            <person name="Tanja T."/>
        </authorList>
    </citation>
    <scope>NUCLEOTIDE SEQUENCE</scope>
    <source>
        <strain evidence="7">GBR_01_08_01A</strain>
        <tissue evidence="7">Thorax + abdomen</tissue>
    </source>
</reference>
<proteinExistence type="inferred from homology"/>
<keyword evidence="4 6" id="KW-0472">Membrane</keyword>
<evidence type="ECO:0000256" key="6">
    <source>
        <dbReference type="SAM" id="Phobius"/>
    </source>
</evidence>
<accession>A0AAD9VLW9</accession>
<evidence type="ECO:0000256" key="1">
    <source>
        <dbReference type="ARBA" id="ARBA00004141"/>
    </source>
</evidence>
<dbReference type="PANTHER" id="PTHR16950:SF16">
    <property type="entry name" value="ZINC TRANSPORTER ZIP13"/>
    <property type="match status" value="1"/>
</dbReference>
<keyword evidence="3 6" id="KW-1133">Transmembrane helix</keyword>
<dbReference type="GO" id="GO:0006882">
    <property type="term" value="P:intracellular zinc ion homeostasis"/>
    <property type="evidence" value="ECO:0007669"/>
    <property type="project" value="TreeGrafter"/>
</dbReference>
<comment type="caution">
    <text evidence="7">The sequence shown here is derived from an EMBL/GenBank/DDBJ whole genome shotgun (WGS) entry which is preliminary data.</text>
</comment>
<evidence type="ECO:0000256" key="4">
    <source>
        <dbReference type="ARBA" id="ARBA00023136"/>
    </source>
</evidence>
<keyword evidence="8" id="KW-1185">Reference proteome</keyword>
<evidence type="ECO:0000313" key="7">
    <source>
        <dbReference type="EMBL" id="KAK2579274.1"/>
    </source>
</evidence>
<organism evidence="7 8">
    <name type="scientific">Odynerus spinipes</name>
    <dbReference type="NCBI Taxonomy" id="1348599"/>
    <lineage>
        <taxon>Eukaryota</taxon>
        <taxon>Metazoa</taxon>
        <taxon>Ecdysozoa</taxon>
        <taxon>Arthropoda</taxon>
        <taxon>Hexapoda</taxon>
        <taxon>Insecta</taxon>
        <taxon>Pterygota</taxon>
        <taxon>Neoptera</taxon>
        <taxon>Endopterygota</taxon>
        <taxon>Hymenoptera</taxon>
        <taxon>Apocrita</taxon>
        <taxon>Aculeata</taxon>
        <taxon>Vespoidea</taxon>
        <taxon>Vespidae</taxon>
        <taxon>Eumeninae</taxon>
        <taxon>Odynerus</taxon>
    </lineage>
</organism>
<feature type="transmembrane region" description="Helical" evidence="6">
    <location>
        <begin position="444"/>
        <end position="460"/>
    </location>
</feature>
<evidence type="ECO:0000256" key="3">
    <source>
        <dbReference type="ARBA" id="ARBA00022989"/>
    </source>
</evidence>
<feature type="transmembrane region" description="Helical" evidence="6">
    <location>
        <begin position="75"/>
        <end position="98"/>
    </location>
</feature>
<feature type="transmembrane region" description="Helical" evidence="6">
    <location>
        <begin position="42"/>
        <end position="63"/>
    </location>
</feature>
<reference evidence="7" key="2">
    <citation type="journal article" date="2023" name="Commun. Biol.">
        <title>Intrasexual cuticular hydrocarbon dimorphism in a wasp sheds light on hydrocarbon biosynthesis genes in Hymenoptera.</title>
        <authorList>
            <person name="Moris V.C."/>
            <person name="Podsiadlowski L."/>
            <person name="Martin S."/>
            <person name="Oeyen J.P."/>
            <person name="Donath A."/>
            <person name="Petersen M."/>
            <person name="Wilbrandt J."/>
            <person name="Misof B."/>
            <person name="Liedtke D."/>
            <person name="Thamm M."/>
            <person name="Scheiner R."/>
            <person name="Schmitt T."/>
            <person name="Niehuis O."/>
        </authorList>
    </citation>
    <scope>NUCLEOTIDE SEQUENCE</scope>
    <source>
        <strain evidence="7">GBR_01_08_01A</strain>
    </source>
</reference>
<dbReference type="PANTHER" id="PTHR16950">
    <property type="entry name" value="ZINC TRANSPORTER SLC39A7 HISTIDINE-RICH MEMBRANE PROTEIN KE4"/>
    <property type="match status" value="1"/>
</dbReference>
<sequence>MAVNMCARNCTEDATGFFYEFIAGDVWLSWNEYSYHVTYNPWVFSLLGSTMVGLAGILPLLVIPIEEGADLKNGASAGTLKILLSFAVGGLLGDVFLHLLPEAWANDISKRAANPDPPSMPCGLWVLAGFLVFVIVEKIFAFDYEPEVEISSSDTNEKKIPEKSKLSPSSMKNIEAEREMENNNCITMIGTKQKNGYAKRCMAGELSEVEPFMEKKPTKNGYLETSNGIREPKKNGFIKSEYPNGIVRSDSLSVEEVRDRLNRLSKTNGFSSSELPSLNGCLVDRKRASSKTLEVDHYQQSADTTVVVKDRSKRVAGYLNLMANCIDNFTHGLAVGGSFLMSFRLGALTTFAILVHEIPHEVGDFAILLQSGFSRWDAARAQLFTATGGIFGSMTALFFSGGEVEARTNWILPFTAGGFLHIGLVTILPELLKESSPKESLKQLAALLFGITLMAILTILCD</sequence>
<feature type="transmembrane region" description="Helical" evidence="6">
    <location>
        <begin position="411"/>
        <end position="432"/>
    </location>
</feature>
<keyword evidence="2 6" id="KW-0812">Transmembrane</keyword>
<feature type="transmembrane region" description="Helical" evidence="6">
    <location>
        <begin position="381"/>
        <end position="399"/>
    </location>
</feature>
<comment type="subcellular location">
    <subcellularLocation>
        <location evidence="1">Membrane</location>
        <topology evidence="1">Multi-pass membrane protein</topology>
    </subcellularLocation>
</comment>